<organism evidence="2 3">
    <name type="scientific">Rotaria magnacalcarata</name>
    <dbReference type="NCBI Taxonomy" id="392030"/>
    <lineage>
        <taxon>Eukaryota</taxon>
        <taxon>Metazoa</taxon>
        <taxon>Spiralia</taxon>
        <taxon>Gnathifera</taxon>
        <taxon>Rotifera</taxon>
        <taxon>Eurotatoria</taxon>
        <taxon>Bdelloidea</taxon>
        <taxon>Philodinida</taxon>
        <taxon>Philodinidae</taxon>
        <taxon>Rotaria</taxon>
    </lineage>
</organism>
<accession>A0A8S3AN05</accession>
<dbReference type="EMBL" id="CAJOBH010073101">
    <property type="protein sequence ID" value="CAF4481227.1"/>
    <property type="molecule type" value="Genomic_DNA"/>
</dbReference>
<evidence type="ECO:0000313" key="1">
    <source>
        <dbReference type="EMBL" id="CAF4481227.1"/>
    </source>
</evidence>
<evidence type="ECO:0000313" key="3">
    <source>
        <dbReference type="Proteomes" id="UP000681720"/>
    </source>
</evidence>
<dbReference type="Proteomes" id="UP000681720">
    <property type="component" value="Unassembled WGS sequence"/>
</dbReference>
<dbReference type="Proteomes" id="UP000681967">
    <property type="component" value="Unassembled WGS sequence"/>
</dbReference>
<gene>
    <name evidence="1" type="ORF">BYL167_LOCUS35143</name>
    <name evidence="2" type="ORF">GIL414_LOCUS44947</name>
</gene>
<protein>
    <submittedName>
        <fullName evidence="2">Uncharacterized protein</fullName>
    </submittedName>
</protein>
<feature type="non-terminal residue" evidence="2">
    <location>
        <position position="1"/>
    </location>
</feature>
<dbReference type="AlphaFoldDB" id="A0A8S3AN05"/>
<comment type="caution">
    <text evidence="2">The sequence shown here is derived from an EMBL/GenBank/DDBJ whole genome shotgun (WGS) entry which is preliminary data.</text>
</comment>
<sequence length="80" mass="9066">PTITLDEIRSEIQAEIAARQDIQINNQSVITSNLNLQKKRSKSVTFLDELLGDDPKQQKVNVITKNDLQMKTSTTAKRIE</sequence>
<reference evidence="2" key="1">
    <citation type="submission" date="2021-02" db="EMBL/GenBank/DDBJ databases">
        <authorList>
            <person name="Nowell W R."/>
        </authorList>
    </citation>
    <scope>NUCLEOTIDE SEQUENCE</scope>
</reference>
<evidence type="ECO:0000313" key="2">
    <source>
        <dbReference type="EMBL" id="CAF4746248.1"/>
    </source>
</evidence>
<name>A0A8S3AN05_9BILA</name>
<dbReference type="EMBL" id="CAJOBJ010136970">
    <property type="protein sequence ID" value="CAF4746248.1"/>
    <property type="molecule type" value="Genomic_DNA"/>
</dbReference>
<feature type="non-terminal residue" evidence="2">
    <location>
        <position position="80"/>
    </location>
</feature>
<proteinExistence type="predicted"/>